<dbReference type="Pfam" id="PF05016">
    <property type="entry name" value="ParE_toxin"/>
    <property type="match status" value="1"/>
</dbReference>
<dbReference type="RefSeq" id="WP_144247178.1">
    <property type="nucleotide sequence ID" value="NZ_VLPK01000001.1"/>
</dbReference>
<keyword evidence="2" id="KW-1277">Toxin-antitoxin system</keyword>
<evidence type="ECO:0000313" key="4">
    <source>
        <dbReference type="Proteomes" id="UP000318733"/>
    </source>
</evidence>
<dbReference type="Proteomes" id="UP000318733">
    <property type="component" value="Unassembled WGS sequence"/>
</dbReference>
<dbReference type="EMBL" id="VLPK01000001">
    <property type="protein sequence ID" value="TSJ43612.1"/>
    <property type="molecule type" value="Genomic_DNA"/>
</dbReference>
<dbReference type="PANTHER" id="PTHR33755">
    <property type="entry name" value="TOXIN PARE1-RELATED"/>
    <property type="match status" value="1"/>
</dbReference>
<protein>
    <submittedName>
        <fullName evidence="3">Type II toxin-antitoxin system RelE/ParE family toxin</fullName>
    </submittedName>
</protein>
<keyword evidence="4" id="KW-1185">Reference proteome</keyword>
<name>A0A556MUT5_9SPHI</name>
<reference evidence="3 4" key="1">
    <citation type="submission" date="2019-07" db="EMBL/GenBank/DDBJ databases">
        <authorList>
            <person name="Huq M.A."/>
        </authorList>
    </citation>
    <scope>NUCLEOTIDE SEQUENCE [LARGE SCALE GENOMIC DNA]</scope>
    <source>
        <strain evidence="3 4">MAH-19</strain>
    </source>
</reference>
<comment type="caution">
    <text evidence="3">The sequence shown here is derived from an EMBL/GenBank/DDBJ whole genome shotgun (WGS) entry which is preliminary data.</text>
</comment>
<proteinExistence type="inferred from homology"/>
<dbReference type="AlphaFoldDB" id="A0A556MUT5"/>
<dbReference type="InterPro" id="IPR051803">
    <property type="entry name" value="TA_system_RelE-like_toxin"/>
</dbReference>
<gene>
    <name evidence="3" type="ORF">FO440_05315</name>
</gene>
<comment type="similarity">
    <text evidence="1">Belongs to the RelE toxin family.</text>
</comment>
<dbReference type="Gene3D" id="3.30.2310.20">
    <property type="entry name" value="RelE-like"/>
    <property type="match status" value="1"/>
</dbReference>
<dbReference type="OrthoDB" id="1098070at2"/>
<dbReference type="InterPro" id="IPR035093">
    <property type="entry name" value="RelE/ParE_toxin_dom_sf"/>
</dbReference>
<sequence length="97" mass="11563">MVKEVRWSVKADQDRLDIFDYWLNRNKSASYSIKLAKLFSERTEHIALYPDLGIPTNDPTIKIKIAKPYLIYYQIAEDHIKILTIWDSRRNPQKLKL</sequence>
<dbReference type="InterPro" id="IPR007712">
    <property type="entry name" value="RelE/ParE_toxin"/>
</dbReference>
<organism evidence="3 4">
    <name type="scientific">Mucilaginibacter corticis</name>
    <dbReference type="NCBI Taxonomy" id="2597670"/>
    <lineage>
        <taxon>Bacteria</taxon>
        <taxon>Pseudomonadati</taxon>
        <taxon>Bacteroidota</taxon>
        <taxon>Sphingobacteriia</taxon>
        <taxon>Sphingobacteriales</taxon>
        <taxon>Sphingobacteriaceae</taxon>
        <taxon>Mucilaginibacter</taxon>
    </lineage>
</organism>
<evidence type="ECO:0000256" key="1">
    <source>
        <dbReference type="ARBA" id="ARBA00006226"/>
    </source>
</evidence>
<evidence type="ECO:0000313" key="3">
    <source>
        <dbReference type="EMBL" id="TSJ43612.1"/>
    </source>
</evidence>
<evidence type="ECO:0000256" key="2">
    <source>
        <dbReference type="ARBA" id="ARBA00022649"/>
    </source>
</evidence>
<accession>A0A556MUT5</accession>